<evidence type="ECO:0000256" key="4">
    <source>
        <dbReference type="PIRSR" id="PIRSR602401-1"/>
    </source>
</evidence>
<keyword evidence="2 4" id="KW-0479">Metal-binding</keyword>
<comment type="caution">
    <text evidence="7">The sequence shown here is derived from an EMBL/GenBank/DDBJ whole genome shotgun (WGS) entry which is preliminary data.</text>
</comment>
<feature type="binding site" description="axial binding residue" evidence="4">
    <location>
        <position position="502"/>
    </location>
    <ligand>
        <name>heme</name>
        <dbReference type="ChEBI" id="CHEBI:30413"/>
    </ligand>
    <ligandPart>
        <name>Fe</name>
        <dbReference type="ChEBI" id="CHEBI:18248"/>
    </ligandPart>
</feature>
<protein>
    <recommendedName>
        <fullName evidence="9">Cytochrome P450 monooxygenase</fullName>
    </recommendedName>
</protein>
<comment type="cofactor">
    <cofactor evidence="1 4">
        <name>heme</name>
        <dbReference type="ChEBI" id="CHEBI:30413"/>
    </cofactor>
</comment>
<dbReference type="PANTHER" id="PTHR24305">
    <property type="entry name" value="CYTOCHROME P450"/>
    <property type="match status" value="1"/>
</dbReference>
<keyword evidence="8" id="KW-1185">Reference proteome</keyword>
<dbReference type="AlphaFoldDB" id="A0A8H7MBX1"/>
<keyword evidence="5" id="KW-0503">Monooxygenase</keyword>
<evidence type="ECO:0000256" key="3">
    <source>
        <dbReference type="ARBA" id="ARBA00023004"/>
    </source>
</evidence>
<keyword evidence="5" id="KW-0560">Oxidoreductase</keyword>
<dbReference type="PROSITE" id="PS00086">
    <property type="entry name" value="CYTOCHROME_P450"/>
    <property type="match status" value="1"/>
</dbReference>
<dbReference type="CDD" id="cd11061">
    <property type="entry name" value="CYP67-like"/>
    <property type="match status" value="1"/>
</dbReference>
<dbReference type="EMBL" id="RZGK01000018">
    <property type="protein sequence ID" value="KAF9692376.1"/>
    <property type="molecule type" value="Genomic_DNA"/>
</dbReference>
<evidence type="ECO:0000313" key="8">
    <source>
        <dbReference type="Proteomes" id="UP000651452"/>
    </source>
</evidence>
<dbReference type="InterPro" id="IPR050121">
    <property type="entry name" value="Cytochrome_P450_monoxygenase"/>
</dbReference>
<evidence type="ECO:0000313" key="7">
    <source>
        <dbReference type="EMBL" id="KAF9692376.1"/>
    </source>
</evidence>
<evidence type="ECO:0000256" key="1">
    <source>
        <dbReference type="ARBA" id="ARBA00001971"/>
    </source>
</evidence>
<sequence>MSISILSSPYAAALGACVFFYFVIYPIVTYFRDVNGTFHPAHVMLVDRCLAAAISTCDLELMLTDSGLRRYPSFHPLAGFSNIPFMILAHTGARSTHLEKLHRKHPVLRTGPNSLSYGDVRAIKDIYGHNTPCTKDGAYVITAGSHYHLADVVDKHDHARKRKTLSSAYAIKNLEGWEHKVADKTQRLIKHIDKCCTAPLAPGALPKPEDINLDYRKWTNFFTLDAIADIGLSEKLGFLDQGTSMVTGRRTDGTTYQCDLRPALYQTARKQSLLIWPYQWYSTINKLVDILPFYRRMSNYSKEWDGIPNELAHRRLQRYRAGEKSDDFFQALMEDKNGSPNNLEWGEIVAEVSIMMNAGSATTAIAIANATLQLIKHPECMRKLREEIDAALEDNEDVDETGVIAYDTVKHLPYLRACLDESLRLFTPTPHGLPRETPSDGANILGDYIPGGVSVAMSAHVAHRQESVFPQADQYIPERWLGEEGKALQPYFLSFSAGARGCIGRNISYLEQTVVLASLLRRYEFALKTPDWDIERLETMNWILGEMPVKVWRRERKSALSG</sequence>
<dbReference type="InterPro" id="IPR002401">
    <property type="entry name" value="Cyt_P450_E_grp-I"/>
</dbReference>
<evidence type="ECO:0000256" key="6">
    <source>
        <dbReference type="SAM" id="Phobius"/>
    </source>
</evidence>
<dbReference type="GO" id="GO:0016705">
    <property type="term" value="F:oxidoreductase activity, acting on paired donors, with incorporation or reduction of molecular oxygen"/>
    <property type="evidence" value="ECO:0007669"/>
    <property type="project" value="InterPro"/>
</dbReference>
<name>A0A8H7MBX1_9PLEO</name>
<dbReference type="Pfam" id="PF00067">
    <property type="entry name" value="p450"/>
    <property type="match status" value="1"/>
</dbReference>
<dbReference type="SUPFAM" id="SSF48264">
    <property type="entry name" value="Cytochrome P450"/>
    <property type="match status" value="1"/>
</dbReference>
<dbReference type="InterPro" id="IPR036396">
    <property type="entry name" value="Cyt_P450_sf"/>
</dbReference>
<gene>
    <name evidence="7" type="ORF">EKO04_009529</name>
</gene>
<reference evidence="7" key="1">
    <citation type="submission" date="2018-12" db="EMBL/GenBank/DDBJ databases">
        <authorList>
            <person name="Syme R.A."/>
            <person name="Farfan-Caceres L."/>
            <person name="Lichtenzveig J."/>
        </authorList>
    </citation>
    <scope>NUCLEOTIDE SEQUENCE</scope>
    <source>
        <strain evidence="7">Al4</strain>
    </source>
</reference>
<keyword evidence="3 4" id="KW-0408">Iron</keyword>
<keyword evidence="6" id="KW-1133">Transmembrane helix</keyword>
<dbReference type="PANTHER" id="PTHR24305:SF172">
    <property type="entry name" value="P450, PUTATIVE (EUROFUNG)-RELATED"/>
    <property type="match status" value="1"/>
</dbReference>
<keyword evidence="6" id="KW-0472">Membrane</keyword>
<feature type="transmembrane region" description="Helical" evidence="6">
    <location>
        <begin position="12"/>
        <end position="31"/>
    </location>
</feature>
<proteinExistence type="inferred from homology"/>
<dbReference type="Proteomes" id="UP000651452">
    <property type="component" value="Unassembled WGS sequence"/>
</dbReference>
<dbReference type="OrthoDB" id="2789670at2759"/>
<dbReference type="InterPro" id="IPR017972">
    <property type="entry name" value="Cyt_P450_CS"/>
</dbReference>
<evidence type="ECO:0000256" key="5">
    <source>
        <dbReference type="RuleBase" id="RU000461"/>
    </source>
</evidence>
<evidence type="ECO:0000256" key="2">
    <source>
        <dbReference type="ARBA" id="ARBA00022723"/>
    </source>
</evidence>
<keyword evidence="6" id="KW-0812">Transmembrane</keyword>
<dbReference type="PRINTS" id="PR00385">
    <property type="entry name" value="P450"/>
</dbReference>
<dbReference type="PRINTS" id="PR00463">
    <property type="entry name" value="EP450I"/>
</dbReference>
<organism evidence="7 8">
    <name type="scientific">Ascochyta lentis</name>
    <dbReference type="NCBI Taxonomy" id="205686"/>
    <lineage>
        <taxon>Eukaryota</taxon>
        <taxon>Fungi</taxon>
        <taxon>Dikarya</taxon>
        <taxon>Ascomycota</taxon>
        <taxon>Pezizomycotina</taxon>
        <taxon>Dothideomycetes</taxon>
        <taxon>Pleosporomycetidae</taxon>
        <taxon>Pleosporales</taxon>
        <taxon>Pleosporineae</taxon>
        <taxon>Didymellaceae</taxon>
        <taxon>Ascochyta</taxon>
    </lineage>
</organism>
<evidence type="ECO:0008006" key="9">
    <source>
        <dbReference type="Google" id="ProtNLM"/>
    </source>
</evidence>
<comment type="similarity">
    <text evidence="5">Belongs to the cytochrome P450 family.</text>
</comment>
<accession>A0A8H7MBX1</accession>
<dbReference type="GO" id="GO:0004497">
    <property type="term" value="F:monooxygenase activity"/>
    <property type="evidence" value="ECO:0007669"/>
    <property type="project" value="UniProtKB-KW"/>
</dbReference>
<reference evidence="7" key="2">
    <citation type="submission" date="2020-09" db="EMBL/GenBank/DDBJ databases">
        <title>Reference genome assembly for Australian Ascochyta lentis isolate Al4.</title>
        <authorList>
            <person name="Lee R.C."/>
            <person name="Farfan-Caceres L.M."/>
            <person name="Debler J.W."/>
            <person name="Williams A.H."/>
            <person name="Henares B.M."/>
        </authorList>
    </citation>
    <scope>NUCLEOTIDE SEQUENCE</scope>
    <source>
        <strain evidence="7">Al4</strain>
    </source>
</reference>
<dbReference type="GO" id="GO:0005506">
    <property type="term" value="F:iron ion binding"/>
    <property type="evidence" value="ECO:0007669"/>
    <property type="project" value="InterPro"/>
</dbReference>
<keyword evidence="4 5" id="KW-0349">Heme</keyword>
<dbReference type="InterPro" id="IPR001128">
    <property type="entry name" value="Cyt_P450"/>
</dbReference>
<dbReference type="GO" id="GO:0020037">
    <property type="term" value="F:heme binding"/>
    <property type="evidence" value="ECO:0007669"/>
    <property type="project" value="InterPro"/>
</dbReference>
<dbReference type="Gene3D" id="1.10.630.10">
    <property type="entry name" value="Cytochrome P450"/>
    <property type="match status" value="1"/>
</dbReference>